<evidence type="ECO:0000256" key="1">
    <source>
        <dbReference type="ARBA" id="ARBA00006484"/>
    </source>
</evidence>
<comment type="similarity">
    <text evidence="1 3">Belongs to the short-chain dehydrogenases/reductases (SDR) family.</text>
</comment>
<evidence type="ECO:0000313" key="6">
    <source>
        <dbReference type="Proteomes" id="UP000295706"/>
    </source>
</evidence>
<evidence type="ECO:0000256" key="3">
    <source>
        <dbReference type="RuleBase" id="RU000363"/>
    </source>
</evidence>
<reference evidence="5 6" key="1">
    <citation type="submission" date="2019-02" db="EMBL/GenBank/DDBJ databases">
        <title>Arundinibacter roseus gen. nov., sp. nov., a new member of the family Cytophagaceae.</title>
        <authorList>
            <person name="Szuroczki S."/>
            <person name="Khayer B."/>
            <person name="Sproer C."/>
            <person name="Toumi M."/>
            <person name="Szabo A."/>
            <person name="Felfoldi T."/>
            <person name="Schumann P."/>
            <person name="Toth E."/>
        </authorList>
    </citation>
    <scope>NUCLEOTIDE SEQUENCE [LARGE SCALE GENOMIC DNA]</scope>
    <source>
        <strain evidence="5 6">DMA-k-7a</strain>
    </source>
</reference>
<dbReference type="PRINTS" id="PR00081">
    <property type="entry name" value="GDHRDH"/>
</dbReference>
<evidence type="ECO:0000256" key="2">
    <source>
        <dbReference type="ARBA" id="ARBA00023002"/>
    </source>
</evidence>
<dbReference type="CDD" id="cd05374">
    <property type="entry name" value="17beta-HSD-like_SDR_c"/>
    <property type="match status" value="1"/>
</dbReference>
<dbReference type="PRINTS" id="PR00080">
    <property type="entry name" value="SDRFAMILY"/>
</dbReference>
<dbReference type="Gene3D" id="3.40.50.720">
    <property type="entry name" value="NAD(P)-binding Rossmann-like Domain"/>
    <property type="match status" value="1"/>
</dbReference>
<proteinExistence type="inferred from homology"/>
<organism evidence="5 6">
    <name type="scientific">Arundinibacter roseus</name>
    <dbReference type="NCBI Taxonomy" id="2070510"/>
    <lineage>
        <taxon>Bacteria</taxon>
        <taxon>Pseudomonadati</taxon>
        <taxon>Bacteroidota</taxon>
        <taxon>Cytophagia</taxon>
        <taxon>Cytophagales</taxon>
        <taxon>Spirosomataceae</taxon>
        <taxon>Arundinibacter</taxon>
    </lineage>
</organism>
<feature type="domain" description="Ketoreductase" evidence="4">
    <location>
        <begin position="6"/>
        <end position="169"/>
    </location>
</feature>
<keyword evidence="6" id="KW-1185">Reference proteome</keyword>
<dbReference type="RefSeq" id="WP_132117481.1">
    <property type="nucleotide sequence ID" value="NZ_SMJU01000006.1"/>
</dbReference>
<comment type="caution">
    <text evidence="5">The sequence shown here is derived from an EMBL/GenBank/DDBJ whole genome shotgun (WGS) entry which is preliminary data.</text>
</comment>
<dbReference type="Pfam" id="PF00106">
    <property type="entry name" value="adh_short"/>
    <property type="match status" value="1"/>
</dbReference>
<keyword evidence="2" id="KW-0560">Oxidoreductase</keyword>
<protein>
    <submittedName>
        <fullName evidence="5">SDR family oxidoreductase</fullName>
    </submittedName>
</protein>
<dbReference type="OrthoDB" id="9786056at2"/>
<name>A0A4R4KF58_9BACT</name>
<dbReference type="PANTHER" id="PTHR43976:SF16">
    <property type="entry name" value="SHORT-CHAIN DEHYDROGENASE_REDUCTASE FAMILY PROTEIN"/>
    <property type="match status" value="1"/>
</dbReference>
<dbReference type="SUPFAM" id="SSF51735">
    <property type="entry name" value="NAD(P)-binding Rossmann-fold domains"/>
    <property type="match status" value="1"/>
</dbReference>
<dbReference type="AlphaFoldDB" id="A0A4R4KF58"/>
<evidence type="ECO:0000313" key="5">
    <source>
        <dbReference type="EMBL" id="TDB65221.1"/>
    </source>
</evidence>
<gene>
    <name evidence="5" type="ORF">EZE20_10975</name>
</gene>
<dbReference type="InterPro" id="IPR036291">
    <property type="entry name" value="NAD(P)-bd_dom_sf"/>
</dbReference>
<dbReference type="InterPro" id="IPR057326">
    <property type="entry name" value="KR_dom"/>
</dbReference>
<dbReference type="GO" id="GO:0016491">
    <property type="term" value="F:oxidoreductase activity"/>
    <property type="evidence" value="ECO:0007669"/>
    <property type="project" value="UniProtKB-KW"/>
</dbReference>
<dbReference type="PANTHER" id="PTHR43976">
    <property type="entry name" value="SHORT CHAIN DEHYDROGENASE"/>
    <property type="match status" value="1"/>
</dbReference>
<evidence type="ECO:0000259" key="4">
    <source>
        <dbReference type="SMART" id="SM00822"/>
    </source>
</evidence>
<dbReference type="InterPro" id="IPR020904">
    <property type="entry name" value="Sc_DH/Rdtase_CS"/>
</dbReference>
<dbReference type="PROSITE" id="PS00061">
    <property type="entry name" value="ADH_SHORT"/>
    <property type="match status" value="1"/>
</dbReference>
<accession>A0A4R4KF58</accession>
<dbReference type="Proteomes" id="UP000295706">
    <property type="component" value="Unassembled WGS sequence"/>
</dbReference>
<dbReference type="InterPro" id="IPR002347">
    <property type="entry name" value="SDR_fam"/>
</dbReference>
<dbReference type="InterPro" id="IPR051911">
    <property type="entry name" value="SDR_oxidoreductase"/>
</dbReference>
<dbReference type="SMART" id="SM00822">
    <property type="entry name" value="PKS_KR"/>
    <property type="match status" value="1"/>
</dbReference>
<dbReference type="EMBL" id="SMJU01000006">
    <property type="protein sequence ID" value="TDB65221.1"/>
    <property type="molecule type" value="Genomic_DNA"/>
</dbReference>
<sequence length="268" mass="29655">MLTKSKVILITGASSGIGLSTAQYLASKGHRVFGASRSQPENVTFEWVCMDVTSEESVKSAVQQILAQTSQIDVLINNAGLGLAGPLEETTDELVNTVFNTNVLGVLRVCRSVIPIFRKQRHGFILNISSIASGMGLPFRGIYTASKAALETMTESLSMELKEFNIQVCSVLPGDISTNINSHRLVANLREDSVYAAKFSKVHRQINDEVSHAAQPIIIARAIEKIIHTPKPRLHYTVGPIVQRATVWLRIILPQRFFEFLLMRFYGM</sequence>